<evidence type="ECO:0000256" key="7">
    <source>
        <dbReference type="ARBA" id="ARBA00022771"/>
    </source>
</evidence>
<dbReference type="EMBL" id="JAAWWB010000026">
    <property type="protein sequence ID" value="KAG6750533.1"/>
    <property type="molecule type" value="Genomic_DNA"/>
</dbReference>
<dbReference type="InterPro" id="IPR001841">
    <property type="entry name" value="Znf_RING"/>
</dbReference>
<sequence length="501" mass="55539">MSSTYVDLPPTNVAYPDPIKTKAETLHKKTWNKTCSKMGSSSSRHGRNHPQNSHLHHRQNQPDPSLPSSTTTPIQQLPSFSTNNTNNLPSQSSSIPSSNNFYTNTIQPSSSSPPLQGPQSYYFAANAPYSTPPMIPTSSAYGSFSYHHHPPPPQLPLPFNNNGWAPYNYHQPGFMGPQIPPPQVKPHNSGLVQQPRYVDHNHAKTIKNVVNVNKASIKVVADENNLDCHLVSFTFDAVVDGRSVPSSTILVDDLEVLKVRAVALVQVRFDFSVFNHSLFRYKSSRGLEELNITIFYFGKEGHNCTFMPAFPEIYMPRKIPFEKGVGKKFSQPSGTGIDLGFFELDQLSKPSPEEDIFPLVIFAEACSPSLSTSTSQEPGKPLPTMSTHAQITEAVLEKKNEGHFQVKVIKQILWIDGIRYELREIYGIANSDSAGFDEIDSGTECVICMSEPKDTAVLPCRHMCLCSGCAKELRSRSDTCPICRQPIQELMEIKVNKSGSS</sequence>
<feature type="compositionally biased region" description="Polar residues" evidence="13">
    <location>
        <begin position="32"/>
        <end position="43"/>
    </location>
</feature>
<comment type="pathway">
    <text evidence="2">Protein modification; protein ubiquitination.</text>
</comment>
<evidence type="ECO:0000256" key="12">
    <source>
        <dbReference type="PROSITE-ProRule" id="PRU00175"/>
    </source>
</evidence>
<keyword evidence="7 12" id="KW-0863">Zinc-finger</keyword>
<dbReference type="AlphaFoldDB" id="A0A8X7YCC5"/>
<evidence type="ECO:0000313" key="15">
    <source>
        <dbReference type="EMBL" id="KAG6750533.1"/>
    </source>
</evidence>
<organism evidence="15 16">
    <name type="scientific">Populus tomentosa</name>
    <name type="common">Chinese white poplar</name>
    <dbReference type="NCBI Taxonomy" id="118781"/>
    <lineage>
        <taxon>Eukaryota</taxon>
        <taxon>Viridiplantae</taxon>
        <taxon>Streptophyta</taxon>
        <taxon>Embryophyta</taxon>
        <taxon>Tracheophyta</taxon>
        <taxon>Spermatophyta</taxon>
        <taxon>Magnoliopsida</taxon>
        <taxon>eudicotyledons</taxon>
        <taxon>Gunneridae</taxon>
        <taxon>Pentapetalae</taxon>
        <taxon>rosids</taxon>
        <taxon>fabids</taxon>
        <taxon>Malpighiales</taxon>
        <taxon>Salicaceae</taxon>
        <taxon>Saliceae</taxon>
        <taxon>Populus</taxon>
    </lineage>
</organism>
<feature type="compositionally biased region" description="Basic residues" evidence="13">
    <location>
        <begin position="44"/>
        <end position="59"/>
    </location>
</feature>
<dbReference type="InterPro" id="IPR045194">
    <property type="entry name" value="MGRN1/RNF157-like"/>
</dbReference>
<protein>
    <recommendedName>
        <fullName evidence="3">RING-type E3 ubiquitin transferase</fullName>
        <ecNumber evidence="3">2.3.2.27</ecNumber>
    </recommendedName>
</protein>
<keyword evidence="4" id="KW-0808">Transferase</keyword>
<dbReference type="GO" id="GO:0008270">
    <property type="term" value="F:zinc ion binding"/>
    <property type="evidence" value="ECO:0007669"/>
    <property type="project" value="UniProtKB-KW"/>
</dbReference>
<evidence type="ECO:0000256" key="10">
    <source>
        <dbReference type="ARBA" id="ARBA00023288"/>
    </source>
</evidence>
<feature type="compositionally biased region" description="Low complexity" evidence="13">
    <location>
        <begin position="107"/>
        <end position="117"/>
    </location>
</feature>
<comment type="catalytic activity">
    <reaction evidence="1">
        <text>S-ubiquitinyl-[E2 ubiquitin-conjugating enzyme]-L-cysteine + [acceptor protein]-L-lysine = [E2 ubiquitin-conjugating enzyme]-L-cysteine + N(6)-ubiquitinyl-[acceptor protein]-L-lysine.</text>
        <dbReference type="EC" id="2.3.2.27"/>
    </reaction>
</comment>
<feature type="region of interest" description="Disordered" evidence="13">
    <location>
        <begin position="30"/>
        <end position="117"/>
    </location>
</feature>
<comment type="caution">
    <text evidence="15">The sequence shown here is derived from an EMBL/GenBank/DDBJ whole genome shotgun (WGS) entry which is preliminary data.</text>
</comment>
<dbReference type="FunFam" id="3.30.40.10:FF:000115">
    <property type="entry name" value="probable E3 ubiquitin-protein ligase LOG2"/>
    <property type="match status" value="1"/>
</dbReference>
<evidence type="ECO:0000256" key="2">
    <source>
        <dbReference type="ARBA" id="ARBA00004906"/>
    </source>
</evidence>
<keyword evidence="8" id="KW-0833">Ubl conjugation pathway</keyword>
<evidence type="ECO:0000256" key="3">
    <source>
        <dbReference type="ARBA" id="ARBA00012483"/>
    </source>
</evidence>
<dbReference type="SMART" id="SM00184">
    <property type="entry name" value="RING"/>
    <property type="match status" value="1"/>
</dbReference>
<keyword evidence="5" id="KW-0519">Myristate</keyword>
<dbReference type="Pfam" id="PF26192">
    <property type="entry name" value="RNF157-like_N"/>
    <property type="match status" value="2"/>
</dbReference>
<evidence type="ECO:0000256" key="8">
    <source>
        <dbReference type="ARBA" id="ARBA00022786"/>
    </source>
</evidence>
<proteinExistence type="inferred from homology"/>
<feature type="domain" description="RING-type" evidence="14">
    <location>
        <begin position="445"/>
        <end position="484"/>
    </location>
</feature>
<feature type="compositionally biased region" description="Polar residues" evidence="13">
    <location>
        <begin position="74"/>
        <end position="85"/>
    </location>
</feature>
<evidence type="ECO:0000256" key="11">
    <source>
        <dbReference type="ARBA" id="ARBA00025721"/>
    </source>
</evidence>
<evidence type="ECO:0000256" key="4">
    <source>
        <dbReference type="ARBA" id="ARBA00022679"/>
    </source>
</evidence>
<dbReference type="InterPro" id="IPR045195">
    <property type="entry name" value="LOG2-like_mRING_C3HC5"/>
</dbReference>
<dbReference type="GO" id="GO:0061630">
    <property type="term" value="F:ubiquitin protein ligase activity"/>
    <property type="evidence" value="ECO:0007669"/>
    <property type="project" value="UniProtKB-EC"/>
</dbReference>
<keyword evidence="9" id="KW-0862">Zinc</keyword>
<feature type="compositionally biased region" description="Low complexity" evidence="13">
    <location>
        <begin position="86"/>
        <end position="100"/>
    </location>
</feature>
<reference evidence="15" key="1">
    <citation type="journal article" date="2020" name="bioRxiv">
        <title>Hybrid origin of Populus tomentosa Carr. identified through genome sequencing and phylogenomic analysis.</title>
        <authorList>
            <person name="An X."/>
            <person name="Gao K."/>
            <person name="Chen Z."/>
            <person name="Li J."/>
            <person name="Yang X."/>
            <person name="Yang X."/>
            <person name="Zhou J."/>
            <person name="Guo T."/>
            <person name="Zhao T."/>
            <person name="Huang S."/>
            <person name="Miao D."/>
            <person name="Khan W.U."/>
            <person name="Rao P."/>
            <person name="Ye M."/>
            <person name="Lei B."/>
            <person name="Liao W."/>
            <person name="Wang J."/>
            <person name="Ji L."/>
            <person name="Li Y."/>
            <person name="Guo B."/>
            <person name="Mustafa N.S."/>
            <person name="Li S."/>
            <person name="Yun Q."/>
            <person name="Keller S.R."/>
            <person name="Mao J."/>
            <person name="Zhang R."/>
            <person name="Strauss S.H."/>
        </authorList>
    </citation>
    <scope>NUCLEOTIDE SEQUENCE</scope>
    <source>
        <strain evidence="15">GM15</strain>
        <tissue evidence="15">Leaf</tissue>
    </source>
</reference>
<dbReference type="Proteomes" id="UP000886885">
    <property type="component" value="Chromosome 13D"/>
</dbReference>
<dbReference type="Pfam" id="PF13920">
    <property type="entry name" value="zf-C3HC4_3"/>
    <property type="match status" value="1"/>
</dbReference>
<evidence type="ECO:0000256" key="5">
    <source>
        <dbReference type="ARBA" id="ARBA00022707"/>
    </source>
</evidence>
<keyword evidence="10" id="KW-0449">Lipoprotein</keyword>
<gene>
    <name evidence="15" type="ORF">POTOM_045029</name>
</gene>
<evidence type="ECO:0000256" key="6">
    <source>
        <dbReference type="ARBA" id="ARBA00022723"/>
    </source>
</evidence>
<dbReference type="PANTHER" id="PTHR22996:SF4">
    <property type="entry name" value="E3 UBIQUITIN-PROTEIN LIGASE LUL4-RELATED"/>
    <property type="match status" value="1"/>
</dbReference>
<keyword evidence="16" id="KW-1185">Reference proteome</keyword>
<dbReference type="PANTHER" id="PTHR22996">
    <property type="entry name" value="MAHOGUNIN"/>
    <property type="match status" value="1"/>
</dbReference>
<dbReference type="EC" id="2.3.2.27" evidence="3"/>
<evidence type="ECO:0000256" key="9">
    <source>
        <dbReference type="ARBA" id="ARBA00022833"/>
    </source>
</evidence>
<keyword evidence="6" id="KW-0479">Metal-binding</keyword>
<comment type="similarity">
    <text evidence="11">Belongs to the RING-type zinc finger family. LOG2 subfamily.</text>
</comment>
<accession>A0A8X7YCC5</accession>
<dbReference type="GO" id="GO:0016567">
    <property type="term" value="P:protein ubiquitination"/>
    <property type="evidence" value="ECO:0007669"/>
    <property type="project" value="TreeGrafter"/>
</dbReference>
<name>A0A8X7YCC5_POPTO</name>
<dbReference type="PROSITE" id="PS50089">
    <property type="entry name" value="ZF_RING_2"/>
    <property type="match status" value="1"/>
</dbReference>
<dbReference type="InterPro" id="IPR058981">
    <property type="entry name" value="MGRN1/RNF157-like_N"/>
</dbReference>
<evidence type="ECO:0000313" key="16">
    <source>
        <dbReference type="Proteomes" id="UP000886885"/>
    </source>
</evidence>
<evidence type="ECO:0000259" key="14">
    <source>
        <dbReference type="PROSITE" id="PS50089"/>
    </source>
</evidence>
<evidence type="ECO:0000256" key="13">
    <source>
        <dbReference type="SAM" id="MobiDB-lite"/>
    </source>
</evidence>
<dbReference type="OrthoDB" id="837739at2759"/>
<evidence type="ECO:0000256" key="1">
    <source>
        <dbReference type="ARBA" id="ARBA00000900"/>
    </source>
</evidence>
<dbReference type="CDD" id="cd16789">
    <property type="entry name" value="mRING-HC-C3HC5_MGRN1-like"/>
    <property type="match status" value="1"/>
</dbReference>